<evidence type="ECO:0000256" key="2">
    <source>
        <dbReference type="ARBA" id="ARBA00004141"/>
    </source>
</evidence>
<dbReference type="PANTHER" id="PTHR10106:SF0">
    <property type="entry name" value="LD36721P"/>
    <property type="match status" value="1"/>
</dbReference>
<dbReference type="Proteomes" id="UP000325440">
    <property type="component" value="Unassembled WGS sequence"/>
</dbReference>
<feature type="transmembrane region" description="Helical" evidence="12">
    <location>
        <begin position="231"/>
        <end position="252"/>
    </location>
</feature>
<feature type="transmembrane region" description="Helical" evidence="12">
    <location>
        <begin position="120"/>
        <end position="140"/>
    </location>
</feature>
<keyword evidence="3" id="KW-0813">Transport</keyword>
<keyword evidence="10 12" id="KW-0472">Membrane</keyword>
<dbReference type="EMBL" id="CABPRJ010000955">
    <property type="protein sequence ID" value="VVC32415.1"/>
    <property type="molecule type" value="Genomic_DNA"/>
</dbReference>
<keyword evidence="15" id="KW-1185">Reference proteome</keyword>
<evidence type="ECO:0000256" key="10">
    <source>
        <dbReference type="ARBA" id="ARBA00023136"/>
    </source>
</evidence>
<feature type="transmembrane region" description="Helical" evidence="12">
    <location>
        <begin position="192"/>
        <end position="219"/>
    </location>
</feature>
<evidence type="ECO:0000259" key="13">
    <source>
        <dbReference type="PROSITE" id="PS50939"/>
    </source>
</evidence>
<feature type="domain" description="Cytochrome b561" evidence="13">
    <location>
        <begin position="75"/>
        <end position="288"/>
    </location>
</feature>
<dbReference type="SMART" id="SM00665">
    <property type="entry name" value="B561"/>
    <property type="match status" value="1"/>
</dbReference>
<proteinExistence type="predicted"/>
<feature type="compositionally biased region" description="Low complexity" evidence="11">
    <location>
        <begin position="28"/>
        <end position="43"/>
    </location>
</feature>
<keyword evidence="5 12" id="KW-0812">Transmembrane</keyword>
<keyword evidence="9" id="KW-0408">Iron</keyword>
<organism evidence="14 15">
    <name type="scientific">Cinara cedri</name>
    <dbReference type="NCBI Taxonomy" id="506608"/>
    <lineage>
        <taxon>Eukaryota</taxon>
        <taxon>Metazoa</taxon>
        <taxon>Ecdysozoa</taxon>
        <taxon>Arthropoda</taxon>
        <taxon>Hexapoda</taxon>
        <taxon>Insecta</taxon>
        <taxon>Pterygota</taxon>
        <taxon>Neoptera</taxon>
        <taxon>Paraneoptera</taxon>
        <taxon>Hemiptera</taxon>
        <taxon>Sternorrhyncha</taxon>
        <taxon>Aphidomorpha</taxon>
        <taxon>Aphidoidea</taxon>
        <taxon>Aphididae</taxon>
        <taxon>Lachninae</taxon>
        <taxon>Cinara</taxon>
    </lineage>
</organism>
<gene>
    <name evidence="14" type="ORF">CINCED_3A003785</name>
</gene>
<feature type="transmembrane region" description="Helical" evidence="12">
    <location>
        <begin position="152"/>
        <end position="172"/>
    </location>
</feature>
<dbReference type="OrthoDB" id="907479at2759"/>
<protein>
    <recommendedName>
        <fullName evidence="13">Cytochrome b561 domain-containing protein</fullName>
    </recommendedName>
</protein>
<evidence type="ECO:0000256" key="4">
    <source>
        <dbReference type="ARBA" id="ARBA00022617"/>
    </source>
</evidence>
<evidence type="ECO:0000256" key="6">
    <source>
        <dbReference type="ARBA" id="ARBA00022723"/>
    </source>
</evidence>
<dbReference type="PANTHER" id="PTHR10106">
    <property type="entry name" value="CYTOCHROME B561-RELATED"/>
    <property type="match status" value="1"/>
</dbReference>
<evidence type="ECO:0000313" key="14">
    <source>
        <dbReference type="EMBL" id="VVC32415.1"/>
    </source>
</evidence>
<evidence type="ECO:0000256" key="1">
    <source>
        <dbReference type="ARBA" id="ARBA00001970"/>
    </source>
</evidence>
<keyword evidence="7" id="KW-0249">Electron transport</keyword>
<dbReference type="InterPro" id="IPR043205">
    <property type="entry name" value="CYB561/CYBRD1-like"/>
</dbReference>
<keyword evidence="8 12" id="KW-1133">Transmembrane helix</keyword>
<evidence type="ECO:0000256" key="9">
    <source>
        <dbReference type="ARBA" id="ARBA00023004"/>
    </source>
</evidence>
<comment type="cofactor">
    <cofactor evidence="1">
        <name>heme b</name>
        <dbReference type="ChEBI" id="CHEBI:60344"/>
    </cofactor>
</comment>
<feature type="transmembrane region" description="Helical" evidence="12">
    <location>
        <begin position="67"/>
        <end position="93"/>
    </location>
</feature>
<evidence type="ECO:0000256" key="8">
    <source>
        <dbReference type="ARBA" id="ARBA00022989"/>
    </source>
</evidence>
<evidence type="ECO:0000256" key="7">
    <source>
        <dbReference type="ARBA" id="ARBA00022982"/>
    </source>
</evidence>
<name>A0A5E4MQ15_9HEMI</name>
<dbReference type="GO" id="GO:0016491">
    <property type="term" value="F:oxidoreductase activity"/>
    <property type="evidence" value="ECO:0007669"/>
    <property type="project" value="InterPro"/>
</dbReference>
<dbReference type="AlphaFoldDB" id="A0A5E4MQ15"/>
<evidence type="ECO:0000256" key="3">
    <source>
        <dbReference type="ARBA" id="ARBA00022448"/>
    </source>
</evidence>
<dbReference type="PROSITE" id="PS50939">
    <property type="entry name" value="CYTOCHROME_B561"/>
    <property type="match status" value="1"/>
</dbReference>
<dbReference type="Gene3D" id="1.20.120.1770">
    <property type="match status" value="1"/>
</dbReference>
<sequence>MNVSKAGAISSVKDDTDDGVLELDNDKNSSVNNVENVTKSNNNPVQLLGNPTTAAANQNDNENENDWVGLCFWTIFQVVGLACVATIICRSVIYRKGYFEASSDYSTQLVSITVTQFSNWHYSLTTIGFIYLYANSMLMLQKNKNSDVTLQYVMLHTFAFAVSALALYAIYANKETNKPKDSKFYQGHLYSVHSWVGLCAALMFTVQWLSTVAAFVMPCLRNAGLPPGRTFSLYTVFVSSVALVTGINGHAIKLLKGAYRTYSTESLILNGFGMLVMVFLFLIAFMVLKPTRTLRMYVLHE</sequence>
<dbReference type="Pfam" id="PF03188">
    <property type="entry name" value="Cytochrom_B561"/>
    <property type="match status" value="1"/>
</dbReference>
<dbReference type="InterPro" id="IPR006593">
    <property type="entry name" value="Cyt_b561/ferric_Rdtase_TM"/>
</dbReference>
<evidence type="ECO:0000256" key="5">
    <source>
        <dbReference type="ARBA" id="ARBA00022692"/>
    </source>
</evidence>
<evidence type="ECO:0000256" key="12">
    <source>
        <dbReference type="SAM" id="Phobius"/>
    </source>
</evidence>
<evidence type="ECO:0000313" key="15">
    <source>
        <dbReference type="Proteomes" id="UP000325440"/>
    </source>
</evidence>
<accession>A0A5E4MQ15</accession>
<feature type="transmembrane region" description="Helical" evidence="12">
    <location>
        <begin position="267"/>
        <end position="288"/>
    </location>
</feature>
<dbReference type="GO" id="GO:0046872">
    <property type="term" value="F:metal ion binding"/>
    <property type="evidence" value="ECO:0007669"/>
    <property type="project" value="UniProtKB-KW"/>
</dbReference>
<keyword evidence="4" id="KW-0349">Heme</keyword>
<keyword evidence="6" id="KW-0479">Metal-binding</keyword>
<reference evidence="14 15" key="1">
    <citation type="submission" date="2019-08" db="EMBL/GenBank/DDBJ databases">
        <authorList>
            <person name="Alioto T."/>
            <person name="Alioto T."/>
            <person name="Gomez Garrido J."/>
        </authorList>
    </citation>
    <scope>NUCLEOTIDE SEQUENCE [LARGE SCALE GENOMIC DNA]</scope>
</reference>
<dbReference type="GO" id="GO:0016020">
    <property type="term" value="C:membrane"/>
    <property type="evidence" value="ECO:0007669"/>
    <property type="project" value="UniProtKB-SubCell"/>
</dbReference>
<comment type="subcellular location">
    <subcellularLocation>
        <location evidence="2">Membrane</location>
        <topology evidence="2">Multi-pass membrane protein</topology>
    </subcellularLocation>
</comment>
<evidence type="ECO:0000256" key="11">
    <source>
        <dbReference type="SAM" id="MobiDB-lite"/>
    </source>
</evidence>
<feature type="region of interest" description="Disordered" evidence="11">
    <location>
        <begin position="17"/>
        <end position="59"/>
    </location>
</feature>